<accession>A0ABQ8FH31</accession>
<dbReference type="InterPro" id="IPR005024">
    <property type="entry name" value="Snf7_fam"/>
</dbReference>
<dbReference type="Pfam" id="PF03357">
    <property type="entry name" value="Snf7"/>
    <property type="match status" value="1"/>
</dbReference>
<dbReference type="Gene3D" id="6.10.140.1230">
    <property type="match status" value="1"/>
</dbReference>
<name>A0ABQ8FH31_9FUNG</name>
<keyword evidence="2" id="KW-1185">Reference proteome</keyword>
<dbReference type="PANTHER" id="PTHR10476">
    <property type="entry name" value="CHARGED MULTIVESICULAR BODY PROTEIN"/>
    <property type="match status" value="1"/>
</dbReference>
<evidence type="ECO:0000313" key="1">
    <source>
        <dbReference type="EMBL" id="KAH6596778.1"/>
    </source>
</evidence>
<protein>
    <recommendedName>
        <fullName evidence="3">Charged multivesicular body protein 3</fullName>
    </recommendedName>
</protein>
<dbReference type="Proteomes" id="UP001648503">
    <property type="component" value="Unassembled WGS sequence"/>
</dbReference>
<sequence>MPPILDMLIGKRLSPADLVKKWRQSIRAQQRELDKSIRGIETEELKAKRFLKDAAKRNDTVSCQALAREIVRSRKAKDRLHTSKAQLNSLMMSMQQQLAMVKVTGALQKSGEIMKMVNSLTKLPEISASMQEMSMEMMKSGIIEEMINDTLEMDDEGIEEEADEEVNKVITEITSGLLGQVGSVGQDLPSEKVKQTQVKEDDELESRLAAIKGM</sequence>
<reference evidence="1 2" key="1">
    <citation type="submission" date="2021-02" db="EMBL/GenBank/DDBJ databases">
        <title>Variation within the Batrachochytrium salamandrivorans European outbreak.</title>
        <authorList>
            <person name="Kelly M."/>
            <person name="Pasmans F."/>
            <person name="Shea T.P."/>
            <person name="Munoz J.F."/>
            <person name="Carranza S."/>
            <person name="Cuomo C.A."/>
            <person name="Martel A."/>
        </authorList>
    </citation>
    <scope>NUCLEOTIDE SEQUENCE [LARGE SCALE GENOMIC DNA]</scope>
    <source>
        <strain evidence="1 2">AMFP18/2</strain>
    </source>
</reference>
<dbReference type="EMBL" id="JAFCIX010000188">
    <property type="protein sequence ID" value="KAH6596778.1"/>
    <property type="molecule type" value="Genomic_DNA"/>
</dbReference>
<proteinExistence type="predicted"/>
<evidence type="ECO:0008006" key="3">
    <source>
        <dbReference type="Google" id="ProtNLM"/>
    </source>
</evidence>
<gene>
    <name evidence="1" type="ORF">BASA50_004924</name>
</gene>
<organism evidence="1 2">
    <name type="scientific">Batrachochytrium salamandrivorans</name>
    <dbReference type="NCBI Taxonomy" id="1357716"/>
    <lineage>
        <taxon>Eukaryota</taxon>
        <taxon>Fungi</taxon>
        <taxon>Fungi incertae sedis</taxon>
        <taxon>Chytridiomycota</taxon>
        <taxon>Chytridiomycota incertae sedis</taxon>
        <taxon>Chytridiomycetes</taxon>
        <taxon>Rhizophydiales</taxon>
        <taxon>Rhizophydiales incertae sedis</taxon>
        <taxon>Batrachochytrium</taxon>
    </lineage>
</organism>
<comment type="caution">
    <text evidence="1">The sequence shown here is derived from an EMBL/GenBank/DDBJ whole genome shotgun (WGS) entry which is preliminary data.</text>
</comment>
<evidence type="ECO:0000313" key="2">
    <source>
        <dbReference type="Proteomes" id="UP001648503"/>
    </source>
</evidence>